<sequence length="88" mass="9716">MVRAPCIVTQHQRAAYLPLTAHSDTLQKEGCARPLHQAQHGDTALQTQCLWRPCGELPCVASLSQAGQREDPGRWPPQCQSTRRSGAR</sequence>
<feature type="region of interest" description="Disordered" evidence="1">
    <location>
        <begin position="65"/>
        <end position="88"/>
    </location>
</feature>
<protein>
    <submittedName>
        <fullName evidence="2">Uncharacterized protein</fullName>
    </submittedName>
</protein>
<keyword evidence="3" id="KW-1185">Reference proteome</keyword>
<dbReference type="Proteomes" id="UP001066276">
    <property type="component" value="Chromosome 11"/>
</dbReference>
<organism evidence="2 3">
    <name type="scientific">Pleurodeles waltl</name>
    <name type="common">Iberian ribbed newt</name>
    <dbReference type="NCBI Taxonomy" id="8319"/>
    <lineage>
        <taxon>Eukaryota</taxon>
        <taxon>Metazoa</taxon>
        <taxon>Chordata</taxon>
        <taxon>Craniata</taxon>
        <taxon>Vertebrata</taxon>
        <taxon>Euteleostomi</taxon>
        <taxon>Amphibia</taxon>
        <taxon>Batrachia</taxon>
        <taxon>Caudata</taxon>
        <taxon>Salamandroidea</taxon>
        <taxon>Salamandridae</taxon>
        <taxon>Pleurodelinae</taxon>
        <taxon>Pleurodeles</taxon>
    </lineage>
</organism>
<feature type="compositionally biased region" description="Polar residues" evidence="1">
    <location>
        <begin position="78"/>
        <end position="88"/>
    </location>
</feature>
<dbReference type="EMBL" id="JANPWB010000015">
    <property type="protein sequence ID" value="KAJ1092971.1"/>
    <property type="molecule type" value="Genomic_DNA"/>
</dbReference>
<evidence type="ECO:0000313" key="3">
    <source>
        <dbReference type="Proteomes" id="UP001066276"/>
    </source>
</evidence>
<comment type="caution">
    <text evidence="2">The sequence shown here is derived from an EMBL/GenBank/DDBJ whole genome shotgun (WGS) entry which is preliminary data.</text>
</comment>
<gene>
    <name evidence="2" type="ORF">NDU88_006081</name>
</gene>
<proteinExistence type="predicted"/>
<evidence type="ECO:0000256" key="1">
    <source>
        <dbReference type="SAM" id="MobiDB-lite"/>
    </source>
</evidence>
<accession>A0AAV7LN04</accession>
<dbReference type="AlphaFoldDB" id="A0AAV7LN04"/>
<name>A0AAV7LN04_PLEWA</name>
<reference evidence="2" key="1">
    <citation type="journal article" date="2022" name="bioRxiv">
        <title>Sequencing and chromosome-scale assembly of the giantPleurodeles waltlgenome.</title>
        <authorList>
            <person name="Brown T."/>
            <person name="Elewa A."/>
            <person name="Iarovenko S."/>
            <person name="Subramanian E."/>
            <person name="Araus A.J."/>
            <person name="Petzold A."/>
            <person name="Susuki M."/>
            <person name="Suzuki K.-i.T."/>
            <person name="Hayashi T."/>
            <person name="Toyoda A."/>
            <person name="Oliveira C."/>
            <person name="Osipova E."/>
            <person name="Leigh N.D."/>
            <person name="Simon A."/>
            <person name="Yun M.H."/>
        </authorList>
    </citation>
    <scope>NUCLEOTIDE SEQUENCE</scope>
    <source>
        <strain evidence="2">20211129_DDA</strain>
        <tissue evidence="2">Liver</tissue>
    </source>
</reference>
<evidence type="ECO:0000313" key="2">
    <source>
        <dbReference type="EMBL" id="KAJ1092971.1"/>
    </source>
</evidence>